<dbReference type="Proteomes" id="UP000019376">
    <property type="component" value="Unassembled WGS sequence"/>
</dbReference>
<feature type="region of interest" description="Disordered" evidence="1">
    <location>
        <begin position="222"/>
        <end position="249"/>
    </location>
</feature>
<protein>
    <submittedName>
        <fullName evidence="2">Uncharacterized protein</fullName>
    </submittedName>
</protein>
<evidence type="ECO:0000313" key="3">
    <source>
        <dbReference type="Proteomes" id="UP000019376"/>
    </source>
</evidence>
<dbReference type="STRING" id="933388.S7ZU25"/>
<feature type="region of interest" description="Disordered" evidence="1">
    <location>
        <begin position="298"/>
        <end position="330"/>
    </location>
</feature>
<dbReference type="GO" id="GO:0007131">
    <property type="term" value="P:reciprocal meiotic recombination"/>
    <property type="evidence" value="ECO:0007669"/>
    <property type="project" value="InterPro"/>
</dbReference>
<feature type="compositionally biased region" description="Polar residues" evidence="1">
    <location>
        <begin position="138"/>
        <end position="147"/>
    </location>
</feature>
<dbReference type="HOGENOM" id="CLU_046903_0_0_1"/>
<name>S7ZU25_PENO1</name>
<keyword evidence="3" id="KW-1185">Reference proteome</keyword>
<dbReference type="AlphaFoldDB" id="S7ZU25"/>
<sequence length="462" mass="51168">MARNQPSVATRLPLAKFSFTTTTVNSHAQSHAKDGMKPTSFFIKVVQNNSVLEQIDLAPHLQSLSNEPDSSQPGPRLKPKFVVVVKLPCLAIKFPLDETHVRRFQIKFSRNRDYYAMLSMLSGIDCPLTEGAWPAASRHSSSTSVGTAPTPRISGRDTGNMITPESVRPDTSGQPARAESGLDSVSIAPSAPSAQMQGSVHGADTPFHESQNTLANAETATLSNPESGKMPQERHRALRSSSQLNSGPVYRQEELSKMLPPKRDLPFPKLKSRSERVDVIGTTSSQQVIPESSYSVKNVDRQPNSMMPDSQPPLVPTLPYPEPNKDGRNDSFMTELQSQLLGTQAYPESMDLSQDFPELPPTLPMLHAESRIPREDNSPNNDSNSRVDQEGNAPDAQPHTTLVRLVHTSVEEQLAEYLKAPTLERTAFLENWMCELLGDDKFVKLCEDVENTWRRFAFGEKR</sequence>
<reference evidence="2 3" key="1">
    <citation type="journal article" date="2013" name="PLoS ONE">
        <title>Genomic and secretomic analyses reveal unique features of the lignocellulolytic enzyme system of Penicillium decumbens.</title>
        <authorList>
            <person name="Liu G."/>
            <person name="Zhang L."/>
            <person name="Wei X."/>
            <person name="Zou G."/>
            <person name="Qin Y."/>
            <person name="Ma L."/>
            <person name="Li J."/>
            <person name="Zheng H."/>
            <person name="Wang S."/>
            <person name="Wang C."/>
            <person name="Xun L."/>
            <person name="Zhao G.-P."/>
            <person name="Zhou Z."/>
            <person name="Qu Y."/>
        </authorList>
    </citation>
    <scope>NUCLEOTIDE SEQUENCE [LARGE SCALE GENOMIC DNA]</scope>
    <source>
        <strain evidence="3">114-2 / CGMCC 5302</strain>
    </source>
</reference>
<feature type="region of interest" description="Disordered" evidence="1">
    <location>
        <begin position="371"/>
        <end position="397"/>
    </location>
</feature>
<dbReference type="InterPro" id="IPR004354">
    <property type="entry name" value="Meiotic_Rec114"/>
</dbReference>
<feature type="region of interest" description="Disordered" evidence="1">
    <location>
        <begin position="132"/>
        <end position="208"/>
    </location>
</feature>
<dbReference type="EMBL" id="KB644415">
    <property type="protein sequence ID" value="EPS33904.1"/>
    <property type="molecule type" value="Genomic_DNA"/>
</dbReference>
<evidence type="ECO:0000256" key="1">
    <source>
        <dbReference type="SAM" id="MobiDB-lite"/>
    </source>
</evidence>
<organism evidence="2 3">
    <name type="scientific">Penicillium oxalicum (strain 114-2 / CGMCC 5302)</name>
    <name type="common">Penicillium decumbens</name>
    <dbReference type="NCBI Taxonomy" id="933388"/>
    <lineage>
        <taxon>Eukaryota</taxon>
        <taxon>Fungi</taxon>
        <taxon>Dikarya</taxon>
        <taxon>Ascomycota</taxon>
        <taxon>Pezizomycotina</taxon>
        <taxon>Eurotiomycetes</taxon>
        <taxon>Eurotiomycetidae</taxon>
        <taxon>Eurotiales</taxon>
        <taxon>Aspergillaceae</taxon>
        <taxon>Penicillium</taxon>
    </lineage>
</organism>
<gene>
    <name evidence="2" type="ORF">PDE_08866</name>
</gene>
<dbReference type="Pfam" id="PF03525">
    <property type="entry name" value="Meiotic_rec114"/>
    <property type="match status" value="1"/>
</dbReference>
<dbReference type="OrthoDB" id="5360255at2759"/>
<accession>S7ZU25</accession>
<proteinExistence type="predicted"/>
<dbReference type="eggNOG" id="ENOG502SBD0">
    <property type="taxonomic scope" value="Eukaryota"/>
</dbReference>
<evidence type="ECO:0000313" key="2">
    <source>
        <dbReference type="EMBL" id="EPS33904.1"/>
    </source>
</evidence>
<feature type="compositionally biased region" description="Pro residues" evidence="1">
    <location>
        <begin position="310"/>
        <end position="322"/>
    </location>
</feature>
<feature type="compositionally biased region" description="Polar residues" evidence="1">
    <location>
        <begin position="298"/>
        <end position="308"/>
    </location>
</feature>
<dbReference type="PhylomeDB" id="S7ZU25"/>